<dbReference type="SUPFAM" id="SSF50129">
    <property type="entry name" value="GroES-like"/>
    <property type="match status" value="1"/>
</dbReference>
<dbReference type="EMBL" id="CP093217">
    <property type="protein sequence ID" value="UQW81911.1"/>
    <property type="molecule type" value="Genomic_DNA"/>
</dbReference>
<keyword evidence="6" id="KW-0520">NAD</keyword>
<dbReference type="InterPro" id="IPR011032">
    <property type="entry name" value="GroES-like_sf"/>
</dbReference>
<dbReference type="SUPFAM" id="SSF51735">
    <property type="entry name" value="NAD(P)-binding Rossmann-fold domains"/>
    <property type="match status" value="1"/>
</dbReference>
<reference evidence="9" key="1">
    <citation type="journal article" date="2017" name="Appl. Environ. Microbiol.">
        <title>Staphylococcus edaphicus sp. nov., isolated in Antarctica, harbours mecC gene and genomic islands with suspected role in adaptation to extreme environment.</title>
        <authorList>
            <person name="Pantucek R."/>
            <person name="Sedlacek I."/>
            <person name="Indrakova A."/>
            <person name="Vrbovska V."/>
            <person name="Maslanova I."/>
            <person name="Kovarovic V."/>
            <person name="Svec P."/>
            <person name="Kralova S."/>
            <person name="Kristofova L."/>
            <person name="Keklakova J."/>
            <person name="Petras P."/>
            <person name="Doskar J."/>
        </authorList>
    </citation>
    <scope>NUCLEOTIDE SEQUENCE</scope>
    <source>
        <strain evidence="9">CCM 8730</strain>
    </source>
</reference>
<dbReference type="InterPro" id="IPR045306">
    <property type="entry name" value="SDH-like"/>
</dbReference>
<sequence>MTNKVPETMNISLLNKPLDMEIREVKVPQIGATDVLVKVMAVGVCGSDVHYYEHGRVGEFVVEKPLILGHECSGIVAAIGSEVTNFKVGDRVAIESGIPCGECEYCKSGQYNLCPDVSFLATPPIDGAFSQYISHPEGFLFHIPDALSYEEATLNEPFSVGIQACKRASVQPGSTIVIMGMGPVGLMAVVAAKAFGATKIIVSDLEKIRLDEALKLGATHAINIKEEDVSERIDEITEGKGAHYAFETAGNPTALQNALSVLNNGGTLAIVGLPQQENIELNIPFIANHEINIVGIFRYANTYNMGIEMLTSTTADLKTMFTDTYDLNQAKEAMEQARTNKSGSLKVMVYPNGKPE</sequence>
<dbReference type="CDD" id="cd05285">
    <property type="entry name" value="sorbitol_DH"/>
    <property type="match status" value="1"/>
</dbReference>
<dbReference type="PANTHER" id="PTHR43161">
    <property type="entry name" value="SORBITOL DEHYDROGENASE"/>
    <property type="match status" value="1"/>
</dbReference>
<dbReference type="InterPro" id="IPR013154">
    <property type="entry name" value="ADH-like_N"/>
</dbReference>
<organism evidence="9 11">
    <name type="scientific">Staphylococcus edaphicus</name>
    <dbReference type="NCBI Taxonomy" id="1955013"/>
    <lineage>
        <taxon>Bacteria</taxon>
        <taxon>Bacillati</taxon>
        <taxon>Bacillota</taxon>
        <taxon>Bacilli</taxon>
        <taxon>Bacillales</taxon>
        <taxon>Staphylococcaceae</taxon>
        <taxon>Staphylococcus</taxon>
    </lineage>
</organism>
<dbReference type="EMBL" id="MRZN01000009">
    <property type="protein sequence ID" value="PHK49667.1"/>
    <property type="molecule type" value="Genomic_DNA"/>
</dbReference>
<evidence type="ECO:0000313" key="11">
    <source>
        <dbReference type="Proteomes" id="UP000223828"/>
    </source>
</evidence>
<dbReference type="Pfam" id="PF08240">
    <property type="entry name" value="ADH_N"/>
    <property type="match status" value="1"/>
</dbReference>
<keyword evidence="5" id="KW-0560">Oxidoreductase</keyword>
<keyword evidence="3 7" id="KW-0479">Metal-binding</keyword>
<dbReference type="GO" id="GO:0016616">
    <property type="term" value="F:oxidoreductase activity, acting on the CH-OH group of donors, NAD or NADP as acceptor"/>
    <property type="evidence" value="ECO:0007669"/>
    <property type="project" value="InterPro"/>
</dbReference>
<dbReference type="Gene3D" id="3.90.180.10">
    <property type="entry name" value="Medium-chain alcohol dehydrogenases, catalytic domain"/>
    <property type="match status" value="1"/>
</dbReference>
<dbReference type="AlphaFoldDB" id="A0A2C6WQC8"/>
<dbReference type="GO" id="GO:0008270">
    <property type="term" value="F:zinc ion binding"/>
    <property type="evidence" value="ECO:0007669"/>
    <property type="project" value="InterPro"/>
</dbReference>
<dbReference type="Proteomes" id="UP000223828">
    <property type="component" value="Unassembled WGS sequence"/>
</dbReference>
<evidence type="ECO:0000256" key="6">
    <source>
        <dbReference type="ARBA" id="ARBA00023027"/>
    </source>
</evidence>
<evidence type="ECO:0000256" key="5">
    <source>
        <dbReference type="ARBA" id="ARBA00023002"/>
    </source>
</evidence>
<reference evidence="9" key="3">
    <citation type="submission" date="2017-10" db="EMBL/GenBank/DDBJ databases">
        <authorList>
            <person name="Vrbovska V."/>
            <person name="Kovarovic V."/>
            <person name="Indrakova A."/>
        </authorList>
    </citation>
    <scope>NUCLEOTIDE SEQUENCE</scope>
    <source>
        <strain evidence="9">CCM 8730</strain>
    </source>
</reference>
<dbReference type="Gene3D" id="3.40.50.720">
    <property type="entry name" value="NAD(P)-binding Rossmann-like Domain"/>
    <property type="match status" value="1"/>
</dbReference>
<dbReference type="Pfam" id="PF00107">
    <property type="entry name" value="ADH_zinc_N"/>
    <property type="match status" value="1"/>
</dbReference>
<dbReference type="InterPro" id="IPR020843">
    <property type="entry name" value="ER"/>
</dbReference>
<protein>
    <submittedName>
        <fullName evidence="9 10">Alcohol dehydrogenase</fullName>
    </submittedName>
</protein>
<evidence type="ECO:0000256" key="3">
    <source>
        <dbReference type="ARBA" id="ARBA00022723"/>
    </source>
</evidence>
<dbReference type="SMART" id="SM00829">
    <property type="entry name" value="PKS_ER"/>
    <property type="match status" value="1"/>
</dbReference>
<reference evidence="11" key="2">
    <citation type="submission" date="2017-10" db="EMBL/GenBank/DDBJ databases">
        <title>Staphylococcus edaphicus sp. nov., isolated in Antarctica, harbouring mecC gene and genomic islands essential in adaptation to extreme environment.</title>
        <authorList>
            <person name="Pantucek R."/>
            <person name="Sedlacek I."/>
            <person name="Indrakova A."/>
            <person name="Vrbovska V."/>
            <person name="Maslanova I."/>
            <person name="Kovarovic V."/>
            <person name="Svec P."/>
            <person name="Kralova S."/>
            <person name="Kristofova L."/>
            <person name="Keklakova J."/>
            <person name="Petras P."/>
            <person name="Doskar J."/>
        </authorList>
    </citation>
    <scope>NUCLEOTIDE SEQUENCE [LARGE SCALE GENOMIC DNA]</scope>
    <source>
        <strain evidence="11">CCM 5085</strain>
    </source>
</reference>
<evidence type="ECO:0000256" key="4">
    <source>
        <dbReference type="ARBA" id="ARBA00022833"/>
    </source>
</evidence>
<dbReference type="InterPro" id="IPR036291">
    <property type="entry name" value="NAD(P)-bd_dom_sf"/>
</dbReference>
<comment type="similarity">
    <text evidence="2 7">Belongs to the zinc-containing alcohol dehydrogenase family.</text>
</comment>
<feature type="domain" description="Enoyl reductase (ER)" evidence="8">
    <location>
        <begin position="15"/>
        <end position="349"/>
    </location>
</feature>
<dbReference type="Proteomes" id="UP001056588">
    <property type="component" value="Chromosome"/>
</dbReference>
<evidence type="ECO:0000256" key="1">
    <source>
        <dbReference type="ARBA" id="ARBA00001947"/>
    </source>
</evidence>
<dbReference type="RefSeq" id="WP_099090279.1">
    <property type="nucleotide sequence ID" value="NZ_CP093217.1"/>
</dbReference>
<dbReference type="FunFam" id="3.40.50.720:FF:000068">
    <property type="entry name" value="Sorbitol dehydrogenase"/>
    <property type="match status" value="1"/>
</dbReference>
<dbReference type="InterPro" id="IPR002328">
    <property type="entry name" value="ADH_Zn_CS"/>
</dbReference>
<gene>
    <name evidence="9" type="ORF">BTJ66_07145</name>
    <name evidence="10" type="ORF">MNY58_02000</name>
</gene>
<dbReference type="OrthoDB" id="9770238at2"/>
<dbReference type="PROSITE" id="PS00059">
    <property type="entry name" value="ADH_ZINC"/>
    <property type="match status" value="1"/>
</dbReference>
<proteinExistence type="inferred from homology"/>
<evidence type="ECO:0000256" key="2">
    <source>
        <dbReference type="ARBA" id="ARBA00008072"/>
    </source>
</evidence>
<evidence type="ECO:0000313" key="9">
    <source>
        <dbReference type="EMBL" id="PHK49667.1"/>
    </source>
</evidence>
<keyword evidence="12" id="KW-1185">Reference proteome</keyword>
<dbReference type="PANTHER" id="PTHR43161:SF9">
    <property type="entry name" value="SORBITOL DEHYDROGENASE"/>
    <property type="match status" value="1"/>
</dbReference>
<keyword evidence="4 7" id="KW-0862">Zinc</keyword>
<comment type="cofactor">
    <cofactor evidence="1 7">
        <name>Zn(2+)</name>
        <dbReference type="ChEBI" id="CHEBI:29105"/>
    </cofactor>
</comment>
<dbReference type="InterPro" id="IPR013149">
    <property type="entry name" value="ADH-like_C"/>
</dbReference>
<evidence type="ECO:0000259" key="8">
    <source>
        <dbReference type="SMART" id="SM00829"/>
    </source>
</evidence>
<evidence type="ECO:0000313" key="12">
    <source>
        <dbReference type="Proteomes" id="UP001056588"/>
    </source>
</evidence>
<name>A0A2C6WQC8_9STAP</name>
<reference evidence="10" key="4">
    <citation type="submission" date="2022-03" db="EMBL/GenBank/DDBJ databases">
        <title>Complete Genome Sequence of Staphylococcus edaphicus strain CCM 8731.</title>
        <authorList>
            <person name="Rimmer C.O."/>
            <person name="Thomas J.C."/>
        </authorList>
    </citation>
    <scope>NUCLEOTIDE SEQUENCE</scope>
    <source>
        <strain evidence="10">CCM 8731</strain>
    </source>
</reference>
<accession>A0A2C6WQC8</accession>
<evidence type="ECO:0000313" key="10">
    <source>
        <dbReference type="EMBL" id="UQW81911.1"/>
    </source>
</evidence>
<evidence type="ECO:0000256" key="7">
    <source>
        <dbReference type="RuleBase" id="RU361277"/>
    </source>
</evidence>